<dbReference type="EMBL" id="WMBQ01000001">
    <property type="protein sequence ID" value="MTD93977.1"/>
    <property type="molecule type" value="Genomic_DNA"/>
</dbReference>
<feature type="domain" description="Pyrrolo-quinoline quinone repeat" evidence="1">
    <location>
        <begin position="394"/>
        <end position="456"/>
    </location>
</feature>
<evidence type="ECO:0000313" key="2">
    <source>
        <dbReference type="EMBL" id="MTD93977.1"/>
    </source>
</evidence>
<dbReference type="InterPro" id="IPR002372">
    <property type="entry name" value="PQQ_rpt_dom"/>
</dbReference>
<feature type="domain" description="Pyrrolo-quinoline quinone repeat" evidence="1">
    <location>
        <begin position="137"/>
        <end position="385"/>
    </location>
</feature>
<evidence type="ECO:0000259" key="1">
    <source>
        <dbReference type="Pfam" id="PF13360"/>
    </source>
</evidence>
<dbReference type="PROSITE" id="PS51257">
    <property type="entry name" value="PROKAR_LIPOPROTEIN"/>
    <property type="match status" value="1"/>
</dbReference>
<dbReference type="Pfam" id="PF13360">
    <property type="entry name" value="PQQ_2"/>
    <property type="match status" value="2"/>
</dbReference>
<dbReference type="Gene3D" id="2.130.10.10">
    <property type="entry name" value="YVTN repeat-like/Quinoprotein amine dehydrogenase"/>
    <property type="match status" value="1"/>
</dbReference>
<organism evidence="2 3">
    <name type="scientific">Hyphomicrobium album</name>
    <dbReference type="NCBI Taxonomy" id="2665159"/>
    <lineage>
        <taxon>Bacteria</taxon>
        <taxon>Pseudomonadati</taxon>
        <taxon>Pseudomonadota</taxon>
        <taxon>Alphaproteobacteria</taxon>
        <taxon>Hyphomicrobiales</taxon>
        <taxon>Hyphomicrobiaceae</taxon>
        <taxon>Hyphomicrobium</taxon>
    </lineage>
</organism>
<dbReference type="PANTHER" id="PTHR34512">
    <property type="entry name" value="CELL SURFACE PROTEIN"/>
    <property type="match status" value="1"/>
</dbReference>
<proteinExistence type="predicted"/>
<dbReference type="InterPro" id="IPR015943">
    <property type="entry name" value="WD40/YVTN_repeat-like_dom_sf"/>
</dbReference>
<evidence type="ECO:0000313" key="3">
    <source>
        <dbReference type="Proteomes" id="UP000440694"/>
    </source>
</evidence>
<dbReference type="SMART" id="SM00564">
    <property type="entry name" value="PQQ"/>
    <property type="match status" value="7"/>
</dbReference>
<dbReference type="SUPFAM" id="SSF50998">
    <property type="entry name" value="Quinoprotein alcohol dehydrogenase-like"/>
    <property type="match status" value="1"/>
</dbReference>
<dbReference type="InterPro" id="IPR018391">
    <property type="entry name" value="PQQ_b-propeller_rpt"/>
</dbReference>
<gene>
    <name evidence="2" type="ORF">GIW81_06460</name>
</gene>
<protein>
    <submittedName>
        <fullName evidence="2">PQQ-binding-like beta-propeller repeat protein</fullName>
    </submittedName>
</protein>
<dbReference type="InterPro" id="IPR011047">
    <property type="entry name" value="Quinoprotein_ADH-like_sf"/>
</dbReference>
<dbReference type="PANTHER" id="PTHR34512:SF30">
    <property type="entry name" value="OUTER MEMBRANE PROTEIN ASSEMBLY FACTOR BAMB"/>
    <property type="match status" value="1"/>
</dbReference>
<sequence length="456" mass="46450">MRGGTRSGVVGAGLCAVVLLAGCAGDGPSLPKLANLNPFAEKQVALPGKRVPVMQAVGPETGELAAAFTPITLPAPRVNENWTQPGGDANNAPGNLAFGGAANVVWSVDIGEGSGSSGRLTARPIVQGDRVYTLDAEGNVAAFSTSGGSAIWRVSLKPKRESSGPWYSFGGSSSGGGYGGGLAFDNGRLYAASGYGNVVAIDPQNGKAIWEKQLEAPIRSSPTAAGDRVFVISLDGRFFCFAGADGGEIWSARGVPQQASLINNASPAVDGNIVVVPYPSGDLVALNVADGTTAWSENLARTRTTSQVASMSDAARPAIDSGTVFAVGHAGRMIATQAASGERLWSINVPGTQTPWVAGGSVFVVDTQGQLMALSRSDGKTQWATKLPGNGAWAGPTLAGDHLWLTSTGGTLVSVEATTGKVTGQKELGGAFYIAPVVAQGRMYVLSDSATLMALN</sequence>
<reference evidence="2 3" key="1">
    <citation type="submission" date="2019-11" db="EMBL/GenBank/DDBJ databases">
        <title>Identification of a novel strain.</title>
        <authorList>
            <person name="Xu Q."/>
            <person name="Wang G."/>
        </authorList>
    </citation>
    <scope>NUCLEOTIDE SEQUENCE [LARGE SCALE GENOMIC DNA]</scope>
    <source>
        <strain evidence="3">xq</strain>
    </source>
</reference>
<comment type="caution">
    <text evidence="2">The sequence shown here is derived from an EMBL/GenBank/DDBJ whole genome shotgun (WGS) entry which is preliminary data.</text>
</comment>
<dbReference type="AlphaFoldDB" id="A0A6I3KJP7"/>
<name>A0A6I3KJP7_9HYPH</name>
<accession>A0A6I3KJP7</accession>
<dbReference type="Proteomes" id="UP000440694">
    <property type="component" value="Unassembled WGS sequence"/>
</dbReference>
<keyword evidence="3" id="KW-1185">Reference proteome</keyword>